<proteinExistence type="predicted"/>
<dbReference type="EMBL" id="LQYE01000019">
    <property type="protein sequence ID" value="OAT68415.1"/>
    <property type="molecule type" value="Genomic_DNA"/>
</dbReference>
<dbReference type="Proteomes" id="UP000186919">
    <property type="component" value="Unassembled WGS sequence"/>
</dbReference>
<evidence type="ECO:0008006" key="3">
    <source>
        <dbReference type="Google" id="ProtNLM"/>
    </source>
</evidence>
<organism evidence="1 2">
    <name type="scientific">Mycobacteroides immunogenum</name>
    <dbReference type="NCBI Taxonomy" id="83262"/>
    <lineage>
        <taxon>Bacteria</taxon>
        <taxon>Bacillati</taxon>
        <taxon>Actinomycetota</taxon>
        <taxon>Actinomycetes</taxon>
        <taxon>Mycobacteriales</taxon>
        <taxon>Mycobacteriaceae</taxon>
        <taxon>Mycobacteroides</taxon>
    </lineage>
</organism>
<comment type="caution">
    <text evidence="1">The sequence shown here is derived from an EMBL/GenBank/DDBJ whole genome shotgun (WGS) entry which is preliminary data.</text>
</comment>
<evidence type="ECO:0000313" key="2">
    <source>
        <dbReference type="Proteomes" id="UP000186919"/>
    </source>
</evidence>
<dbReference type="RefSeq" id="WP_064630520.1">
    <property type="nucleotide sequence ID" value="NZ_LQYE01000019.1"/>
</dbReference>
<protein>
    <recommendedName>
        <fullName evidence="3">Bacteriophage protein</fullName>
    </recommendedName>
</protein>
<accession>A0A179VBR4</accession>
<evidence type="ECO:0000313" key="1">
    <source>
        <dbReference type="EMBL" id="OAT68415.1"/>
    </source>
</evidence>
<gene>
    <name evidence="1" type="ORF">AWB85_25275</name>
</gene>
<sequence>MANALYDKAREAFATGGINWTTDSIKVVLVDTAAHTPNLATNQYLSDIAPAARVATSNALTGKTATAGVCNAANVNFSAVSGASVEALVIYKDTGNAATSNLIALIDTATGLPVSPNGGDINIAWDTGANRIFKL</sequence>
<dbReference type="AlphaFoldDB" id="A0A179VBR4"/>
<name>A0A179VBR4_9MYCO</name>
<reference evidence="1 2" key="1">
    <citation type="submission" date="2016-01" db="EMBL/GenBank/DDBJ databases">
        <title>Mycobacterium immunogenum strain CD11_6 genome sequencing and assembly.</title>
        <authorList>
            <person name="Kaur G."/>
            <person name="Nair G.R."/>
            <person name="Mayilraj S."/>
        </authorList>
    </citation>
    <scope>NUCLEOTIDE SEQUENCE [LARGE SCALE GENOMIC DNA]</scope>
    <source>
        <strain evidence="1 2">CD11-6</strain>
    </source>
</reference>